<dbReference type="RefSeq" id="WP_289386710.1">
    <property type="nucleotide sequence ID" value="NZ_JAUCBM010000003.1"/>
</dbReference>
<keyword evidence="2" id="KW-1185">Reference proteome</keyword>
<dbReference type="EMBL" id="JBHTMA010000033">
    <property type="protein sequence ID" value="MFD1227129.1"/>
    <property type="molecule type" value="Genomic_DNA"/>
</dbReference>
<evidence type="ECO:0000313" key="2">
    <source>
        <dbReference type="Proteomes" id="UP001597263"/>
    </source>
</evidence>
<gene>
    <name evidence="1" type="ORF">ACFQ35_08225</name>
</gene>
<organism evidence="1 2">
    <name type="scientific">Pseudochrobactrum kiredjianiae</name>
    <dbReference type="NCBI Taxonomy" id="386305"/>
    <lineage>
        <taxon>Bacteria</taxon>
        <taxon>Pseudomonadati</taxon>
        <taxon>Pseudomonadota</taxon>
        <taxon>Alphaproteobacteria</taxon>
        <taxon>Hyphomicrobiales</taxon>
        <taxon>Brucellaceae</taxon>
        <taxon>Pseudochrobactrum</taxon>
    </lineage>
</organism>
<proteinExistence type="predicted"/>
<comment type="caution">
    <text evidence="1">The sequence shown here is derived from an EMBL/GenBank/DDBJ whole genome shotgun (WGS) entry which is preliminary data.</text>
</comment>
<reference evidence="2" key="1">
    <citation type="journal article" date="2019" name="Int. J. Syst. Evol. Microbiol.">
        <title>The Global Catalogue of Microorganisms (GCM) 10K type strain sequencing project: providing services to taxonomists for standard genome sequencing and annotation.</title>
        <authorList>
            <consortium name="The Broad Institute Genomics Platform"/>
            <consortium name="The Broad Institute Genome Sequencing Center for Infectious Disease"/>
            <person name="Wu L."/>
            <person name="Ma J."/>
        </authorList>
    </citation>
    <scope>NUCLEOTIDE SEQUENCE [LARGE SCALE GENOMIC DNA]</scope>
    <source>
        <strain evidence="2">CCUG 49584</strain>
    </source>
</reference>
<accession>A0ABW3V3A8</accession>
<evidence type="ECO:0000313" key="1">
    <source>
        <dbReference type="EMBL" id="MFD1227129.1"/>
    </source>
</evidence>
<protein>
    <submittedName>
        <fullName evidence="1">Uncharacterized protein</fullName>
    </submittedName>
</protein>
<dbReference type="Proteomes" id="UP001597263">
    <property type="component" value="Unassembled WGS sequence"/>
</dbReference>
<sequence length="167" mass="19231">MPEDTSDDSSITDCCHFKSVTIRNQSLLHVEYRRNRSLSYQAFVLPVVHVSRFAKKMHGRAAAWPAMIARQISEKETGLRDKILLFFEVFCKNSLRIPEGVSGRDYSDFTRSEQKHSAIEHFRFAIFKGDIGTALNRFLETVYRADPVLARLSGLKLAHNRIPQQKF</sequence>
<name>A0ABW3V3A8_9HYPH</name>